<accession>A0A183GRZ7</accession>
<dbReference type="WBParaSite" id="HPBE_0002546701-mRNA-1">
    <property type="protein sequence ID" value="HPBE_0002546701-mRNA-1"/>
    <property type="gene ID" value="HPBE_0002546701"/>
</dbReference>
<evidence type="ECO:0000313" key="1">
    <source>
        <dbReference type="EMBL" id="VDP51498.1"/>
    </source>
</evidence>
<sequence length="216" mass="24496">MKIVVAAKERLYHFFSAYALQTGCSDQAKDEFWGLLNEKTAKVPSKDVIIVAGTLMGTLVTDTKIVPYETVTPQTADLHFEDRPSEAEADDVKAKVREKKSLYHVFLGEKAADNWRKYQEAKKAAKKAMAVAKVTHYRDVNEKFETRDDRKKALKRWRDYFQEISTVESPHPAVPSTAPTHGPVKKITVEEIEAAWKKMRPGLIQPSLQRLQPTAP</sequence>
<protein>
    <submittedName>
        <fullName evidence="3">Inhibitor_I29 domain-containing protein</fullName>
    </submittedName>
</protein>
<organism evidence="2 3">
    <name type="scientific">Heligmosomoides polygyrus</name>
    <name type="common">Parasitic roundworm</name>
    <dbReference type="NCBI Taxonomy" id="6339"/>
    <lineage>
        <taxon>Eukaryota</taxon>
        <taxon>Metazoa</taxon>
        <taxon>Ecdysozoa</taxon>
        <taxon>Nematoda</taxon>
        <taxon>Chromadorea</taxon>
        <taxon>Rhabditida</taxon>
        <taxon>Rhabditina</taxon>
        <taxon>Rhabditomorpha</taxon>
        <taxon>Strongyloidea</taxon>
        <taxon>Heligmosomidae</taxon>
        <taxon>Heligmosomoides</taxon>
    </lineage>
</organism>
<accession>A0A3P8EX13</accession>
<dbReference type="OrthoDB" id="418748at2759"/>
<dbReference type="Proteomes" id="UP000050761">
    <property type="component" value="Unassembled WGS sequence"/>
</dbReference>
<proteinExistence type="predicted"/>
<name>A0A183GRZ7_HELPZ</name>
<dbReference type="AlphaFoldDB" id="A0A183GRZ7"/>
<evidence type="ECO:0000313" key="2">
    <source>
        <dbReference type="Proteomes" id="UP000050761"/>
    </source>
</evidence>
<evidence type="ECO:0000313" key="3">
    <source>
        <dbReference type="WBParaSite" id="HPBE_0002546701-mRNA-1"/>
    </source>
</evidence>
<reference evidence="1 2" key="1">
    <citation type="submission" date="2018-11" db="EMBL/GenBank/DDBJ databases">
        <authorList>
            <consortium name="Pathogen Informatics"/>
        </authorList>
    </citation>
    <scope>NUCLEOTIDE SEQUENCE [LARGE SCALE GENOMIC DNA]</scope>
</reference>
<keyword evidence="2" id="KW-1185">Reference proteome</keyword>
<gene>
    <name evidence="1" type="ORF">HPBE_LOCUS25466</name>
</gene>
<dbReference type="EMBL" id="UZAH01037964">
    <property type="protein sequence ID" value="VDP51498.1"/>
    <property type="molecule type" value="Genomic_DNA"/>
</dbReference>
<reference evidence="3" key="2">
    <citation type="submission" date="2019-09" db="UniProtKB">
        <authorList>
            <consortium name="WormBaseParasite"/>
        </authorList>
    </citation>
    <scope>IDENTIFICATION</scope>
</reference>